<protein>
    <recommendedName>
        <fullName evidence="3">Twin-arginine translocation signal domain-containing protein</fullName>
    </recommendedName>
</protein>
<keyword evidence="2" id="KW-1185">Reference proteome</keyword>
<gene>
    <name evidence="1" type="ORF">ACFO9K_01730</name>
</gene>
<comment type="caution">
    <text evidence="1">The sequence shown here is derived from an EMBL/GenBank/DDBJ whole genome shotgun (WGS) entry which is preliminary data.</text>
</comment>
<evidence type="ECO:0000313" key="1">
    <source>
        <dbReference type="EMBL" id="MFC4822972.1"/>
    </source>
</evidence>
<name>A0ABD5PX94_9EURY</name>
<dbReference type="AlphaFoldDB" id="A0ABD5PX94"/>
<dbReference type="PROSITE" id="PS51318">
    <property type="entry name" value="TAT"/>
    <property type="match status" value="1"/>
</dbReference>
<accession>A0ABD5PX94</accession>
<dbReference type="InterPro" id="IPR006311">
    <property type="entry name" value="TAT_signal"/>
</dbReference>
<dbReference type="Proteomes" id="UP001595945">
    <property type="component" value="Unassembled WGS sequence"/>
</dbReference>
<proteinExistence type="predicted"/>
<dbReference type="GeneID" id="73045983"/>
<organism evidence="1 2">
    <name type="scientific">Halorussus aquaticus</name>
    <dbReference type="NCBI Taxonomy" id="2953748"/>
    <lineage>
        <taxon>Archaea</taxon>
        <taxon>Methanobacteriati</taxon>
        <taxon>Methanobacteriota</taxon>
        <taxon>Stenosarchaea group</taxon>
        <taxon>Halobacteria</taxon>
        <taxon>Halobacteriales</taxon>
        <taxon>Haladaptataceae</taxon>
        <taxon>Halorussus</taxon>
    </lineage>
</organism>
<sequence length="246" mass="26019">MEDKENLNKSRTDVSRRKTLKMLGTGGAVAAGLGKLSSPVAATGSPVDVVPLEDNAAKRVIGDALSDPVVKALKRTFTTEKGWKPRVGDAAPKKTTVPDEDTEYTSVNIPFETGDDREAYITWVSLDESTPVGRSVKRLESGDWEHDLYTLSDTAETVTVDSSTIEQGALSRSDDDVTTQHHPCGTGKVVNWDCVLKNVGAYGGVIGACASCAATMNPASGACISCASALITKYASEIDCNLCVDE</sequence>
<dbReference type="RefSeq" id="WP_254267524.1">
    <property type="nucleotide sequence ID" value="NZ_CP100400.1"/>
</dbReference>
<evidence type="ECO:0000313" key="2">
    <source>
        <dbReference type="Proteomes" id="UP001595945"/>
    </source>
</evidence>
<reference evidence="1 2" key="1">
    <citation type="journal article" date="2019" name="Int. J. Syst. Evol. Microbiol.">
        <title>The Global Catalogue of Microorganisms (GCM) 10K type strain sequencing project: providing services to taxonomists for standard genome sequencing and annotation.</title>
        <authorList>
            <consortium name="The Broad Institute Genomics Platform"/>
            <consortium name="The Broad Institute Genome Sequencing Center for Infectious Disease"/>
            <person name="Wu L."/>
            <person name="Ma J."/>
        </authorList>
    </citation>
    <scope>NUCLEOTIDE SEQUENCE [LARGE SCALE GENOMIC DNA]</scope>
    <source>
        <strain evidence="1 2">XZYJ18</strain>
    </source>
</reference>
<dbReference type="EMBL" id="JBHSHT010000001">
    <property type="protein sequence ID" value="MFC4822972.1"/>
    <property type="molecule type" value="Genomic_DNA"/>
</dbReference>
<evidence type="ECO:0008006" key="3">
    <source>
        <dbReference type="Google" id="ProtNLM"/>
    </source>
</evidence>